<feature type="region of interest" description="Disordered" evidence="8">
    <location>
        <begin position="133"/>
        <end position="181"/>
    </location>
</feature>
<evidence type="ECO:0000256" key="4">
    <source>
        <dbReference type="ARBA" id="ARBA00022786"/>
    </source>
</evidence>
<protein>
    <recommendedName>
        <fullName evidence="7">Ubiquitin carboxyl-terminal hydrolase</fullName>
        <ecNumber evidence="7">3.4.19.12</ecNumber>
    </recommendedName>
</protein>
<accession>A0ABN7RRA9</accession>
<keyword evidence="11" id="KW-1185">Reference proteome</keyword>
<dbReference type="InterPro" id="IPR028889">
    <property type="entry name" value="USP"/>
</dbReference>
<sequence>MFLFSTKEAVPEIIKSPPIQMANGAIESRLISSLHNPRSSKNGHSSDLDLHQKLKIQQKQNSLPTVKFTPPTLEIATDIEQLKSKYIVLTPKECGSKLIFGAFPIFAIGRGGISSGYNWPFFKKRHFWNHHQKKQFNPSPHNKFQAKPQPVPKSPSNDSQTVKQSISESPQPKKAQDGIPEAKRNFFPVDNIGLKWNPNQVKLLGGLYNLGNTCYLNSSLQCLMHTAPLVNILSVPQNHPAVRNHGAFCPMRSLAKLIRQLQNLGPRQATRPHEIVQHLKQIASHFSHGRQECAHEFTRLFMDALLRSCTRQFGKVDKYEETTSIPHRVFGGWLRSRVTCSNCKNHSDTFESFLDVNLEMKGCDSLFDCLRHFTMTEILDNGNMYKCDKCKKATRAAKRFTIHRPPNVLAISLKRFNIMGNKNGREIRFPSKLDISKFCSYSKMDNNYELYAILVHAGFTVNSGHYYSYCRTAKGNWSRFDDSCVTPTSLENVLRQQPYMLYYVRTDTPFWCKKTKRPNSSPVQSPLPAKIPASSPTTPTNNQLPKNPFVSTPSPSPQKQKSFIGPTRPVVTTVKVTKPDERKYEKQSPKSSPKPKPRESPKQSPKMSPVSSPQQPIRNKLFYNPGNKSNNQQAKNGSSAPSPKHNNNQFQRSNSISSTIGMLKSQKPEKKTEKERISGLVGYSSDESDDDTSKAKSSFNNSNSNGPKKEARKSDDKDGLMKSFHERKDRIEENRKRKYNLGNGGSFWGLGKVNRWDGKANNLDQRDRAASAASAGSIISKEQLDIDKGKTKKLKLEKNLQRSKSWSSVNHFQKVQSSQSIKR</sequence>
<dbReference type="PROSITE" id="PS00973">
    <property type="entry name" value="USP_2"/>
    <property type="match status" value="1"/>
</dbReference>
<feature type="compositionally biased region" description="Basic and acidic residues" evidence="8">
    <location>
        <begin position="666"/>
        <end position="677"/>
    </location>
</feature>
<proteinExistence type="inferred from homology"/>
<feature type="domain" description="USP" evidence="9">
    <location>
        <begin position="205"/>
        <end position="506"/>
    </location>
</feature>
<keyword evidence="6 7" id="KW-0788">Thiol protease</keyword>
<dbReference type="SUPFAM" id="SSF54001">
    <property type="entry name" value="Cysteine proteinases"/>
    <property type="match status" value="1"/>
</dbReference>
<dbReference type="EMBL" id="OU015568">
    <property type="protein sequence ID" value="CAG5084282.1"/>
    <property type="molecule type" value="Genomic_DNA"/>
</dbReference>
<evidence type="ECO:0000256" key="6">
    <source>
        <dbReference type="ARBA" id="ARBA00022807"/>
    </source>
</evidence>
<feature type="region of interest" description="Disordered" evidence="8">
    <location>
        <begin position="802"/>
        <end position="823"/>
    </location>
</feature>
<feature type="compositionally biased region" description="Basic and acidic residues" evidence="8">
    <location>
        <begin position="707"/>
        <end position="735"/>
    </location>
</feature>
<feature type="compositionally biased region" description="Low complexity" evidence="8">
    <location>
        <begin position="557"/>
        <end position="576"/>
    </location>
</feature>
<keyword evidence="5 7" id="KW-0378">Hydrolase</keyword>
<dbReference type="Gene3D" id="3.90.70.10">
    <property type="entry name" value="Cysteine proteinases"/>
    <property type="match status" value="1"/>
</dbReference>
<dbReference type="InterPro" id="IPR001394">
    <property type="entry name" value="Peptidase_C19_UCH"/>
</dbReference>
<organism evidence="10 11">
    <name type="scientific">Oikopleura dioica</name>
    <name type="common">Tunicate</name>
    <dbReference type="NCBI Taxonomy" id="34765"/>
    <lineage>
        <taxon>Eukaryota</taxon>
        <taxon>Metazoa</taxon>
        <taxon>Chordata</taxon>
        <taxon>Tunicata</taxon>
        <taxon>Appendicularia</taxon>
        <taxon>Copelata</taxon>
        <taxon>Oikopleuridae</taxon>
        <taxon>Oikopleura</taxon>
    </lineage>
</organism>
<feature type="compositionally biased region" description="Polar residues" evidence="8">
    <location>
        <begin position="154"/>
        <end position="170"/>
    </location>
</feature>
<dbReference type="PROSITE" id="PS00972">
    <property type="entry name" value="USP_1"/>
    <property type="match status" value="1"/>
</dbReference>
<dbReference type="PANTHER" id="PTHR24006:SF758">
    <property type="entry name" value="UBIQUITIN CARBOXYL-TERMINAL HYDROLASE 36"/>
    <property type="match status" value="1"/>
</dbReference>
<evidence type="ECO:0000256" key="3">
    <source>
        <dbReference type="ARBA" id="ARBA00022670"/>
    </source>
</evidence>
<evidence type="ECO:0000256" key="7">
    <source>
        <dbReference type="RuleBase" id="RU366025"/>
    </source>
</evidence>
<feature type="compositionally biased region" description="Low complexity" evidence="8">
    <location>
        <begin position="695"/>
        <end position="706"/>
    </location>
</feature>
<name>A0ABN7RRA9_OIKDI</name>
<feature type="region of interest" description="Disordered" evidence="8">
    <location>
        <begin position="515"/>
        <end position="744"/>
    </location>
</feature>
<evidence type="ECO:0000256" key="5">
    <source>
        <dbReference type="ARBA" id="ARBA00022801"/>
    </source>
</evidence>
<keyword evidence="4 7" id="KW-0833">Ubl conjugation pathway</keyword>
<evidence type="ECO:0000313" key="10">
    <source>
        <dbReference type="EMBL" id="CAG5084282.1"/>
    </source>
</evidence>
<dbReference type="Pfam" id="PF00443">
    <property type="entry name" value="UCH"/>
    <property type="match status" value="1"/>
</dbReference>
<dbReference type="InterPro" id="IPR018200">
    <property type="entry name" value="USP_CS"/>
</dbReference>
<dbReference type="EC" id="3.4.19.12" evidence="7"/>
<gene>
    <name evidence="10" type="ORF">OKIOD_LOCUS2159</name>
</gene>
<keyword evidence="3 7" id="KW-0645">Protease</keyword>
<dbReference type="InterPro" id="IPR050164">
    <property type="entry name" value="Peptidase_C19"/>
</dbReference>
<evidence type="ECO:0000313" key="11">
    <source>
        <dbReference type="Proteomes" id="UP001158576"/>
    </source>
</evidence>
<dbReference type="Proteomes" id="UP001158576">
    <property type="component" value="Chromosome PAR"/>
</dbReference>
<evidence type="ECO:0000256" key="8">
    <source>
        <dbReference type="SAM" id="MobiDB-lite"/>
    </source>
</evidence>
<feature type="compositionally biased region" description="Polar residues" evidence="8">
    <location>
        <begin position="626"/>
        <end position="660"/>
    </location>
</feature>
<feature type="compositionally biased region" description="Basic and acidic residues" evidence="8">
    <location>
        <begin position="577"/>
        <end position="588"/>
    </location>
</feature>
<comment type="similarity">
    <text evidence="2 7">Belongs to the peptidase C19 family.</text>
</comment>
<dbReference type="PANTHER" id="PTHR24006">
    <property type="entry name" value="UBIQUITIN CARBOXYL-TERMINAL HYDROLASE"/>
    <property type="match status" value="1"/>
</dbReference>
<evidence type="ECO:0000259" key="9">
    <source>
        <dbReference type="PROSITE" id="PS50235"/>
    </source>
</evidence>
<dbReference type="PROSITE" id="PS50235">
    <property type="entry name" value="USP_3"/>
    <property type="match status" value="1"/>
</dbReference>
<dbReference type="InterPro" id="IPR038765">
    <property type="entry name" value="Papain-like_cys_pep_sf"/>
</dbReference>
<reference evidence="10 11" key="1">
    <citation type="submission" date="2021-04" db="EMBL/GenBank/DDBJ databases">
        <authorList>
            <person name="Bliznina A."/>
        </authorList>
    </citation>
    <scope>NUCLEOTIDE SEQUENCE [LARGE SCALE GENOMIC DNA]</scope>
</reference>
<evidence type="ECO:0000256" key="1">
    <source>
        <dbReference type="ARBA" id="ARBA00000707"/>
    </source>
</evidence>
<comment type="catalytic activity">
    <reaction evidence="1 7">
        <text>Thiol-dependent hydrolysis of ester, thioester, amide, peptide and isopeptide bonds formed by the C-terminal Gly of ubiquitin (a 76-residue protein attached to proteins as an intracellular targeting signal).</text>
        <dbReference type="EC" id="3.4.19.12"/>
    </reaction>
</comment>
<evidence type="ECO:0000256" key="2">
    <source>
        <dbReference type="ARBA" id="ARBA00009085"/>
    </source>
</evidence>
<feature type="compositionally biased region" description="Polar residues" evidence="8">
    <location>
        <begin position="534"/>
        <end position="552"/>
    </location>
</feature>